<protein>
    <submittedName>
        <fullName evidence="1">Uncharacterized protein</fullName>
    </submittedName>
</protein>
<organism evidence="1 2">
    <name type="scientific">Colocasia esculenta</name>
    <name type="common">Wild taro</name>
    <name type="synonym">Arum esculentum</name>
    <dbReference type="NCBI Taxonomy" id="4460"/>
    <lineage>
        <taxon>Eukaryota</taxon>
        <taxon>Viridiplantae</taxon>
        <taxon>Streptophyta</taxon>
        <taxon>Embryophyta</taxon>
        <taxon>Tracheophyta</taxon>
        <taxon>Spermatophyta</taxon>
        <taxon>Magnoliopsida</taxon>
        <taxon>Liliopsida</taxon>
        <taxon>Araceae</taxon>
        <taxon>Aroideae</taxon>
        <taxon>Colocasieae</taxon>
        <taxon>Colocasia</taxon>
    </lineage>
</organism>
<gene>
    <name evidence="1" type="ORF">Taro_043348</name>
</gene>
<comment type="caution">
    <text evidence="1">The sequence shown here is derived from an EMBL/GenBank/DDBJ whole genome shotgun (WGS) entry which is preliminary data.</text>
</comment>
<reference evidence="1" key="1">
    <citation type="submission" date="2017-07" db="EMBL/GenBank/DDBJ databases">
        <title>Taro Niue Genome Assembly and Annotation.</title>
        <authorList>
            <person name="Atibalentja N."/>
            <person name="Keating K."/>
            <person name="Fields C.J."/>
        </authorList>
    </citation>
    <scope>NUCLEOTIDE SEQUENCE</scope>
    <source>
        <strain evidence="1">Niue_2</strain>
        <tissue evidence="1">Leaf</tissue>
    </source>
</reference>
<dbReference type="EMBL" id="NMUH01004677">
    <property type="protein sequence ID" value="MQM10454.1"/>
    <property type="molecule type" value="Genomic_DNA"/>
</dbReference>
<name>A0A843X1B7_COLES</name>
<keyword evidence="2" id="KW-1185">Reference proteome</keyword>
<sequence>MSQKARHHHTGTDYWFMTPVSNPDNTTQELPLSLAVTDKMSNCRSTSTSQRRVETNQHHTCRSHTLQTYNSNSGVRVSRTDDTDLNGTHSTGTNPEHNKHKCLAHTEPEVPDCRGRYKTEARFTLEPSLPSHNYTMCHAHIHIT</sequence>
<dbReference type="AlphaFoldDB" id="A0A843X1B7"/>
<evidence type="ECO:0000313" key="1">
    <source>
        <dbReference type="EMBL" id="MQM10454.1"/>
    </source>
</evidence>
<accession>A0A843X1B7</accession>
<dbReference type="Proteomes" id="UP000652761">
    <property type="component" value="Unassembled WGS sequence"/>
</dbReference>
<evidence type="ECO:0000313" key="2">
    <source>
        <dbReference type="Proteomes" id="UP000652761"/>
    </source>
</evidence>
<proteinExistence type="predicted"/>